<name>A3ZNB6_9BACT</name>
<evidence type="ECO:0000313" key="3">
    <source>
        <dbReference type="EMBL" id="EAQ81811.1"/>
    </source>
</evidence>
<reference evidence="3 4" key="1">
    <citation type="submission" date="2006-02" db="EMBL/GenBank/DDBJ databases">
        <authorList>
            <person name="Amann R."/>
            <person name="Ferriera S."/>
            <person name="Johnson J."/>
            <person name="Kravitz S."/>
            <person name="Halpern A."/>
            <person name="Remington K."/>
            <person name="Beeson K."/>
            <person name="Tran B."/>
            <person name="Rogers Y.-H."/>
            <person name="Friedman R."/>
            <person name="Venter J.C."/>
        </authorList>
    </citation>
    <scope>NUCLEOTIDE SEQUENCE [LARGE SCALE GENOMIC DNA]</scope>
    <source>
        <strain evidence="3 4">DSM 3645</strain>
    </source>
</reference>
<feature type="transmembrane region" description="Helical" evidence="2">
    <location>
        <begin position="47"/>
        <end position="67"/>
    </location>
</feature>
<dbReference type="HOGENOM" id="CLU_1792725_0_0_0"/>
<keyword evidence="2" id="KW-0472">Membrane</keyword>
<dbReference type="AlphaFoldDB" id="A3ZNB6"/>
<dbReference type="OrthoDB" id="285752at2"/>
<dbReference type="Proteomes" id="UP000004358">
    <property type="component" value="Unassembled WGS sequence"/>
</dbReference>
<feature type="transmembrane region" description="Helical" evidence="2">
    <location>
        <begin position="74"/>
        <end position="96"/>
    </location>
</feature>
<sequence length="144" mass="16378">MLASAILSALILCVAILMHATHHATWRRASADASIPAYRRNYLRLQFQRRMAVCYILAALAAAIMIGHFIPRSIFFIIFWGCVMLLILWMVVLAMVDMMATRNLILVERDQQIARRRALEQQFGKRSAAPQNPAQDSATEEPHE</sequence>
<evidence type="ECO:0000256" key="1">
    <source>
        <dbReference type="SAM" id="MobiDB-lite"/>
    </source>
</evidence>
<keyword evidence="2" id="KW-1133">Transmembrane helix</keyword>
<dbReference type="EMBL" id="AANZ01000003">
    <property type="protein sequence ID" value="EAQ81811.1"/>
    <property type="molecule type" value="Genomic_DNA"/>
</dbReference>
<keyword evidence="2" id="KW-0812">Transmembrane</keyword>
<protein>
    <submittedName>
        <fullName evidence="3">Uncharacterized protein</fullName>
    </submittedName>
</protein>
<dbReference type="RefSeq" id="WP_002651239.1">
    <property type="nucleotide sequence ID" value="NZ_CH672376.1"/>
</dbReference>
<accession>A3ZNB6</accession>
<feature type="region of interest" description="Disordered" evidence="1">
    <location>
        <begin position="121"/>
        <end position="144"/>
    </location>
</feature>
<proteinExistence type="predicted"/>
<comment type="caution">
    <text evidence="3">The sequence shown here is derived from an EMBL/GenBank/DDBJ whole genome shotgun (WGS) entry which is preliminary data.</text>
</comment>
<evidence type="ECO:0000256" key="2">
    <source>
        <dbReference type="SAM" id="Phobius"/>
    </source>
</evidence>
<gene>
    <name evidence="3" type="ORF">DSM3645_16705</name>
</gene>
<dbReference type="STRING" id="314230.DSM3645_16705"/>
<organism evidence="3 4">
    <name type="scientific">Blastopirellula marina DSM 3645</name>
    <dbReference type="NCBI Taxonomy" id="314230"/>
    <lineage>
        <taxon>Bacteria</taxon>
        <taxon>Pseudomonadati</taxon>
        <taxon>Planctomycetota</taxon>
        <taxon>Planctomycetia</taxon>
        <taxon>Pirellulales</taxon>
        <taxon>Pirellulaceae</taxon>
        <taxon>Blastopirellula</taxon>
    </lineage>
</organism>
<evidence type="ECO:0000313" key="4">
    <source>
        <dbReference type="Proteomes" id="UP000004358"/>
    </source>
</evidence>